<comment type="caution">
    <text evidence="3">The sequence shown here is derived from an EMBL/GenBank/DDBJ whole genome shotgun (WGS) entry which is preliminary data.</text>
</comment>
<dbReference type="PANTHER" id="PTHR11328:SF24">
    <property type="entry name" value="MAJOR FACILITATOR SUPERFAMILY (MFS) PROFILE DOMAIN-CONTAINING PROTEIN"/>
    <property type="match status" value="1"/>
</dbReference>
<dbReference type="InterPro" id="IPR001927">
    <property type="entry name" value="Na/Gal_symport"/>
</dbReference>
<feature type="transmembrane region" description="Helical" evidence="2">
    <location>
        <begin position="82"/>
        <end position="101"/>
    </location>
</feature>
<reference evidence="4" key="1">
    <citation type="journal article" date="2019" name="Int. J. Syst. Evol. Microbiol.">
        <title>The Global Catalogue of Microorganisms (GCM) 10K type strain sequencing project: providing services to taxonomists for standard genome sequencing and annotation.</title>
        <authorList>
            <consortium name="The Broad Institute Genomics Platform"/>
            <consortium name="The Broad Institute Genome Sequencing Center for Infectious Disease"/>
            <person name="Wu L."/>
            <person name="Ma J."/>
        </authorList>
    </citation>
    <scope>NUCLEOTIDE SEQUENCE [LARGE SCALE GENOMIC DNA]</scope>
    <source>
        <strain evidence="4">KACC 12649</strain>
    </source>
</reference>
<dbReference type="Proteomes" id="UP001596050">
    <property type="component" value="Unassembled WGS sequence"/>
</dbReference>
<evidence type="ECO:0000256" key="2">
    <source>
        <dbReference type="SAM" id="Phobius"/>
    </source>
</evidence>
<protein>
    <submittedName>
        <fullName evidence="3">MFS transporter</fullName>
    </submittedName>
</protein>
<dbReference type="NCBIfam" id="TIGR00792">
    <property type="entry name" value="gph"/>
    <property type="match status" value="1"/>
</dbReference>
<evidence type="ECO:0000313" key="4">
    <source>
        <dbReference type="Proteomes" id="UP001596050"/>
    </source>
</evidence>
<feature type="transmembrane region" description="Helical" evidence="2">
    <location>
        <begin position="233"/>
        <end position="257"/>
    </location>
</feature>
<dbReference type="EMBL" id="JBHSMU010000011">
    <property type="protein sequence ID" value="MFC5460426.1"/>
    <property type="molecule type" value="Genomic_DNA"/>
</dbReference>
<feature type="transmembrane region" description="Helical" evidence="2">
    <location>
        <begin position="113"/>
        <end position="134"/>
    </location>
</feature>
<feature type="transmembrane region" description="Helical" evidence="2">
    <location>
        <begin position="51"/>
        <end position="70"/>
    </location>
</feature>
<evidence type="ECO:0000313" key="3">
    <source>
        <dbReference type="EMBL" id="MFC5460426.1"/>
    </source>
</evidence>
<feature type="transmembrane region" description="Helical" evidence="2">
    <location>
        <begin position="299"/>
        <end position="317"/>
    </location>
</feature>
<dbReference type="Pfam" id="PF13347">
    <property type="entry name" value="MFS_2"/>
    <property type="match status" value="1"/>
</dbReference>
<comment type="similarity">
    <text evidence="1">Belongs to the sodium:galactoside symporter (TC 2.A.2) family.</text>
</comment>
<accession>A0ABW0L7X7</accession>
<feature type="transmembrane region" description="Helical" evidence="2">
    <location>
        <begin position="323"/>
        <end position="345"/>
    </location>
</feature>
<feature type="transmembrane region" description="Helical" evidence="2">
    <location>
        <begin position="269"/>
        <end position="287"/>
    </location>
</feature>
<gene>
    <name evidence="3" type="ORF">ACFPN5_11475</name>
</gene>
<feature type="transmembrane region" description="Helical" evidence="2">
    <location>
        <begin position="155"/>
        <end position="173"/>
    </location>
</feature>
<dbReference type="InterPro" id="IPR036259">
    <property type="entry name" value="MFS_trans_sf"/>
</dbReference>
<dbReference type="SUPFAM" id="SSF103473">
    <property type="entry name" value="MFS general substrate transporter"/>
    <property type="match status" value="1"/>
</dbReference>
<feature type="transmembrane region" description="Helical" evidence="2">
    <location>
        <begin position="21"/>
        <end position="39"/>
    </location>
</feature>
<dbReference type="RefSeq" id="WP_379783287.1">
    <property type="nucleotide sequence ID" value="NZ_JBHSMU010000011.1"/>
</dbReference>
<sequence length="453" mass="49556">MHSQHTQKLSTLEKAGFGAGDMALNVVISSMMLIITFFYTDIYGLKVGDLAMLFVVVKIVGAIADLAMGQMTDIVLTRWGRYRPYLLLLAVPYGVSVFLLFTTPGWTYDAKLVWAYSTYILVTLMTAGVGLPYISLISGLTSDPQERLSANGYRLFFAKIGAFMVTIIVPILANRWDSTNPAAGYQAAMAVMAAMGALLFLLCFFTTTERVIHKVEKQPLLDQVRVLMKNDQWLILCAVCVTGTIGYVIRGSVAIYYAKYFLGGDTATVSAFLSTGVAAAIIAMVVSTWTTKFYCKVKLFRNSQIAVAVISLLMYFLVTPGDIVLAFVLYFILSLVVDLHAPVFWSAIAEAIDYGQVKTGKRVSGFAFGGISVCQKAGMAIGGGMVGILLDYFQYQPNQEQSALALQGIALMLSVIPGFFHFVMGALMFKYRISDSYYDTVKADMRTNGYVAG</sequence>
<feature type="transmembrane region" description="Helical" evidence="2">
    <location>
        <begin position="185"/>
        <end position="212"/>
    </location>
</feature>
<dbReference type="Gene3D" id="1.20.1250.20">
    <property type="entry name" value="MFS general substrate transporter like domains"/>
    <property type="match status" value="1"/>
</dbReference>
<dbReference type="PANTHER" id="PTHR11328">
    <property type="entry name" value="MAJOR FACILITATOR SUPERFAMILY DOMAIN-CONTAINING PROTEIN"/>
    <property type="match status" value="1"/>
</dbReference>
<evidence type="ECO:0000256" key="1">
    <source>
        <dbReference type="ARBA" id="ARBA00009617"/>
    </source>
</evidence>
<keyword evidence="4" id="KW-1185">Reference proteome</keyword>
<dbReference type="InterPro" id="IPR039672">
    <property type="entry name" value="MFS_2"/>
</dbReference>
<organism evidence="3 4">
    <name type="scientific">Massilia niabensis</name>
    <dbReference type="NCBI Taxonomy" id="544910"/>
    <lineage>
        <taxon>Bacteria</taxon>
        <taxon>Pseudomonadati</taxon>
        <taxon>Pseudomonadota</taxon>
        <taxon>Betaproteobacteria</taxon>
        <taxon>Burkholderiales</taxon>
        <taxon>Oxalobacteraceae</taxon>
        <taxon>Telluria group</taxon>
        <taxon>Massilia</taxon>
    </lineage>
</organism>
<name>A0ABW0L7X7_9BURK</name>
<keyword evidence="2" id="KW-0472">Membrane</keyword>
<keyword evidence="2" id="KW-0812">Transmembrane</keyword>
<keyword evidence="2" id="KW-1133">Transmembrane helix</keyword>
<feature type="transmembrane region" description="Helical" evidence="2">
    <location>
        <begin position="366"/>
        <end position="389"/>
    </location>
</feature>
<feature type="transmembrane region" description="Helical" evidence="2">
    <location>
        <begin position="409"/>
        <end position="429"/>
    </location>
</feature>
<proteinExistence type="inferred from homology"/>
<dbReference type="CDD" id="cd17332">
    <property type="entry name" value="MFS_MelB_like"/>
    <property type="match status" value="1"/>
</dbReference>